<keyword evidence="3" id="KW-1185">Reference proteome</keyword>
<organism evidence="2 3">
    <name type="scientific">Paxillus rubicundulus Ve08.2h10</name>
    <dbReference type="NCBI Taxonomy" id="930991"/>
    <lineage>
        <taxon>Eukaryota</taxon>
        <taxon>Fungi</taxon>
        <taxon>Dikarya</taxon>
        <taxon>Basidiomycota</taxon>
        <taxon>Agaricomycotina</taxon>
        <taxon>Agaricomycetes</taxon>
        <taxon>Agaricomycetidae</taxon>
        <taxon>Boletales</taxon>
        <taxon>Paxilineae</taxon>
        <taxon>Paxillaceae</taxon>
        <taxon>Paxillus</taxon>
    </lineage>
</organism>
<feature type="region of interest" description="Disordered" evidence="1">
    <location>
        <begin position="95"/>
        <end position="114"/>
    </location>
</feature>
<dbReference type="HOGENOM" id="CLU_2126986_0_0_1"/>
<evidence type="ECO:0000256" key="1">
    <source>
        <dbReference type="SAM" id="MobiDB-lite"/>
    </source>
</evidence>
<dbReference type="Proteomes" id="UP000054538">
    <property type="component" value="Unassembled WGS sequence"/>
</dbReference>
<proteinExistence type="predicted"/>
<dbReference type="OrthoDB" id="2690620at2759"/>
<feature type="non-terminal residue" evidence="2">
    <location>
        <position position="1"/>
    </location>
</feature>
<evidence type="ECO:0000313" key="3">
    <source>
        <dbReference type="Proteomes" id="UP000054538"/>
    </source>
</evidence>
<accession>A0A0D0DQJ2</accession>
<evidence type="ECO:0000313" key="2">
    <source>
        <dbReference type="EMBL" id="KIK94713.1"/>
    </source>
</evidence>
<dbReference type="EMBL" id="KN825089">
    <property type="protein sequence ID" value="KIK94713.1"/>
    <property type="molecule type" value="Genomic_DNA"/>
</dbReference>
<reference evidence="3" key="2">
    <citation type="submission" date="2015-01" db="EMBL/GenBank/DDBJ databases">
        <title>Evolutionary Origins and Diversification of the Mycorrhizal Mutualists.</title>
        <authorList>
            <consortium name="DOE Joint Genome Institute"/>
            <consortium name="Mycorrhizal Genomics Consortium"/>
            <person name="Kohler A."/>
            <person name="Kuo A."/>
            <person name="Nagy L.G."/>
            <person name="Floudas D."/>
            <person name="Copeland A."/>
            <person name="Barry K.W."/>
            <person name="Cichocki N."/>
            <person name="Veneault-Fourrey C."/>
            <person name="LaButti K."/>
            <person name="Lindquist E.A."/>
            <person name="Lipzen A."/>
            <person name="Lundell T."/>
            <person name="Morin E."/>
            <person name="Murat C."/>
            <person name="Riley R."/>
            <person name="Ohm R."/>
            <person name="Sun H."/>
            <person name="Tunlid A."/>
            <person name="Henrissat B."/>
            <person name="Grigoriev I.V."/>
            <person name="Hibbett D.S."/>
            <person name="Martin F."/>
        </authorList>
    </citation>
    <scope>NUCLEOTIDE SEQUENCE [LARGE SCALE GENOMIC DNA]</scope>
    <source>
        <strain evidence="3">Ve08.2h10</strain>
    </source>
</reference>
<dbReference type="InParanoid" id="A0A0D0DQJ2"/>
<gene>
    <name evidence="2" type="ORF">PAXRUDRAFT_142282</name>
</gene>
<dbReference type="AlphaFoldDB" id="A0A0D0DQJ2"/>
<reference evidence="2 3" key="1">
    <citation type="submission" date="2014-04" db="EMBL/GenBank/DDBJ databases">
        <authorList>
            <consortium name="DOE Joint Genome Institute"/>
            <person name="Kuo A."/>
            <person name="Kohler A."/>
            <person name="Jargeat P."/>
            <person name="Nagy L.G."/>
            <person name="Floudas D."/>
            <person name="Copeland A."/>
            <person name="Barry K.W."/>
            <person name="Cichocki N."/>
            <person name="Veneault-Fourrey C."/>
            <person name="LaButti K."/>
            <person name="Lindquist E.A."/>
            <person name="Lipzen A."/>
            <person name="Lundell T."/>
            <person name="Morin E."/>
            <person name="Murat C."/>
            <person name="Sun H."/>
            <person name="Tunlid A."/>
            <person name="Henrissat B."/>
            <person name="Grigoriev I.V."/>
            <person name="Hibbett D.S."/>
            <person name="Martin F."/>
            <person name="Nordberg H.P."/>
            <person name="Cantor M.N."/>
            <person name="Hua S.X."/>
        </authorList>
    </citation>
    <scope>NUCLEOTIDE SEQUENCE [LARGE SCALE GENOMIC DNA]</scope>
    <source>
        <strain evidence="2 3">Ve08.2h10</strain>
    </source>
</reference>
<protein>
    <submittedName>
        <fullName evidence="2">Unplaced genomic scaffold scaffold_267, whole genome shotgun sequence</fullName>
    </submittedName>
</protein>
<sequence>VTDLIVHVMWKVLKCGHLIDEANMDPVFGLTGAAFKTALMEHSTGVHVSTSTNADRFFEAYNMTINLITTVIQVDETYRECYDLLCKAIVERGRKQWSDDNSDDNDNDNDDNFW</sequence>
<name>A0A0D0DQJ2_9AGAM</name>
<feature type="compositionally biased region" description="Acidic residues" evidence="1">
    <location>
        <begin position="100"/>
        <end position="114"/>
    </location>
</feature>